<dbReference type="SUPFAM" id="SSF50486">
    <property type="entry name" value="FMT C-terminal domain-like"/>
    <property type="match status" value="1"/>
</dbReference>
<evidence type="ECO:0000256" key="1">
    <source>
        <dbReference type="ARBA" id="ARBA00000086"/>
    </source>
</evidence>
<evidence type="ECO:0000256" key="4">
    <source>
        <dbReference type="ARBA" id="ARBA00012000"/>
    </source>
</evidence>
<evidence type="ECO:0000313" key="9">
    <source>
        <dbReference type="EMBL" id="OMJ67231.1"/>
    </source>
</evidence>
<dbReference type="EC" id="3.2.2.21" evidence="4"/>
<gene>
    <name evidence="9" type="ORF">SteCoe_35662</name>
</gene>
<evidence type="ECO:0000256" key="3">
    <source>
        <dbReference type="ARBA" id="ARBA00009232"/>
    </source>
</evidence>
<dbReference type="InterPro" id="IPR003180">
    <property type="entry name" value="MPG"/>
</dbReference>
<dbReference type="GO" id="GO:0003677">
    <property type="term" value="F:DNA binding"/>
    <property type="evidence" value="ECO:0007669"/>
    <property type="project" value="InterPro"/>
</dbReference>
<evidence type="ECO:0000313" key="10">
    <source>
        <dbReference type="Proteomes" id="UP000187209"/>
    </source>
</evidence>
<comment type="similarity">
    <text evidence="3">Belongs to the DNA glycosylase MPG family.</text>
</comment>
<name>A0A1R2ARS5_9CILI</name>
<keyword evidence="5" id="KW-0227">DNA damage</keyword>
<comment type="catalytic activity">
    <reaction evidence="1">
        <text>Hydrolysis of alkylated DNA, releasing 3-methyladenine, 3-methylguanine, 7-methylguanine and 7-methyladenine.</text>
        <dbReference type="EC" id="3.2.2.21"/>
    </reaction>
</comment>
<evidence type="ECO:0000256" key="8">
    <source>
        <dbReference type="ARBA" id="ARBA00033426"/>
    </source>
</evidence>
<dbReference type="EMBL" id="MPUH01001540">
    <property type="protein sequence ID" value="OMJ67231.1"/>
    <property type="molecule type" value="Genomic_DNA"/>
</dbReference>
<keyword evidence="10" id="KW-1185">Reference proteome</keyword>
<dbReference type="GO" id="GO:0006284">
    <property type="term" value="P:base-excision repair"/>
    <property type="evidence" value="ECO:0007669"/>
    <property type="project" value="InterPro"/>
</dbReference>
<accession>A0A1R2ARS5</accession>
<sequence length="201" mass="22904">MSKRPREESKEIIRTELDKEFYARNTVIVAKELVGKVMEHTTPEGVISVIISEAEAYSEEEASCHAYKGKSKRNEAMFGEPGLIYLYYIYGKNICINFVTDRPGKGCAVLIRASQPLRGDHLLQDIKNKKKLMDGPAKMVKNLKIPFSYYGKSVLDDNCPLKLYDEGYEPVDMKTTPRIGISQAQDLPWRFVAKEFKKIDS</sequence>
<keyword evidence="7" id="KW-0234">DNA repair</keyword>
<dbReference type="Gene3D" id="3.10.300.10">
    <property type="entry name" value="Methylpurine-DNA glycosylase (MPG)"/>
    <property type="match status" value="1"/>
</dbReference>
<reference evidence="9 10" key="1">
    <citation type="submission" date="2016-11" db="EMBL/GenBank/DDBJ databases">
        <title>The macronuclear genome of Stentor coeruleus: a giant cell with tiny introns.</title>
        <authorList>
            <person name="Slabodnick M."/>
            <person name="Ruby J.G."/>
            <person name="Reiff S.B."/>
            <person name="Swart E.C."/>
            <person name="Gosai S."/>
            <person name="Prabakaran S."/>
            <person name="Witkowska E."/>
            <person name="Larue G.E."/>
            <person name="Fisher S."/>
            <person name="Freeman R.M."/>
            <person name="Gunawardena J."/>
            <person name="Chu W."/>
            <person name="Stover N.A."/>
            <person name="Gregory B.D."/>
            <person name="Nowacki M."/>
            <person name="Derisi J."/>
            <person name="Roy S.W."/>
            <person name="Marshall W.F."/>
            <person name="Sood P."/>
        </authorList>
    </citation>
    <scope>NUCLEOTIDE SEQUENCE [LARGE SCALE GENOMIC DNA]</scope>
    <source>
        <strain evidence="9">WM001</strain>
    </source>
</reference>
<dbReference type="PANTHER" id="PTHR10429:SF0">
    <property type="entry name" value="DNA-3-METHYLADENINE GLYCOSYLASE"/>
    <property type="match status" value="1"/>
</dbReference>
<protein>
    <recommendedName>
        <fullName evidence="4">DNA-3-methyladenine glycosylase II</fullName>
        <ecNumber evidence="4">3.2.2.21</ecNumber>
    </recommendedName>
    <alternativeName>
        <fullName evidence="8">3-methyladenine DNA glycosidase</fullName>
    </alternativeName>
</protein>
<keyword evidence="6" id="KW-0378">Hydrolase</keyword>
<dbReference type="NCBIfam" id="TIGR00567">
    <property type="entry name" value="3mg"/>
    <property type="match status" value="1"/>
</dbReference>
<evidence type="ECO:0000256" key="7">
    <source>
        <dbReference type="ARBA" id="ARBA00023204"/>
    </source>
</evidence>
<dbReference type="Proteomes" id="UP000187209">
    <property type="component" value="Unassembled WGS sequence"/>
</dbReference>
<evidence type="ECO:0000256" key="5">
    <source>
        <dbReference type="ARBA" id="ARBA00022763"/>
    </source>
</evidence>
<evidence type="ECO:0000256" key="6">
    <source>
        <dbReference type="ARBA" id="ARBA00022801"/>
    </source>
</evidence>
<proteinExistence type="inferred from homology"/>
<dbReference type="HAMAP" id="MF_00527">
    <property type="entry name" value="3MGH"/>
    <property type="match status" value="1"/>
</dbReference>
<dbReference type="PANTHER" id="PTHR10429">
    <property type="entry name" value="DNA-3-METHYLADENINE GLYCOSYLASE"/>
    <property type="match status" value="1"/>
</dbReference>
<comment type="function">
    <text evidence="2">Hydrolysis of the deoxyribose N-glycosidic bond to excise 3-methyladenine, and 7-methylguanine from the damaged DNA polymer formed by alkylation lesions.</text>
</comment>
<organism evidence="9 10">
    <name type="scientific">Stentor coeruleus</name>
    <dbReference type="NCBI Taxonomy" id="5963"/>
    <lineage>
        <taxon>Eukaryota</taxon>
        <taxon>Sar</taxon>
        <taxon>Alveolata</taxon>
        <taxon>Ciliophora</taxon>
        <taxon>Postciliodesmatophora</taxon>
        <taxon>Heterotrichea</taxon>
        <taxon>Heterotrichida</taxon>
        <taxon>Stentoridae</taxon>
        <taxon>Stentor</taxon>
    </lineage>
</organism>
<comment type="caution">
    <text evidence="9">The sequence shown here is derived from an EMBL/GenBank/DDBJ whole genome shotgun (WGS) entry which is preliminary data.</text>
</comment>
<dbReference type="AlphaFoldDB" id="A0A1R2ARS5"/>
<dbReference type="InterPro" id="IPR011034">
    <property type="entry name" value="Formyl_transferase-like_C_sf"/>
</dbReference>
<dbReference type="OrthoDB" id="6353017at2759"/>
<dbReference type="Pfam" id="PF02245">
    <property type="entry name" value="Pur_DNA_glyco"/>
    <property type="match status" value="1"/>
</dbReference>
<dbReference type="InterPro" id="IPR036995">
    <property type="entry name" value="MPG_sf"/>
</dbReference>
<dbReference type="GO" id="GO:0003905">
    <property type="term" value="F:alkylbase DNA N-glycosylase activity"/>
    <property type="evidence" value="ECO:0007669"/>
    <property type="project" value="UniProtKB-EC"/>
</dbReference>
<evidence type="ECO:0000256" key="2">
    <source>
        <dbReference type="ARBA" id="ARBA00002421"/>
    </source>
</evidence>